<evidence type="ECO:0000313" key="1">
    <source>
        <dbReference type="EMBL" id="CAG8799495.1"/>
    </source>
</evidence>
<dbReference type="AlphaFoldDB" id="A0A9N9PAX9"/>
<name>A0A9N9PAX9_9GLOM</name>
<reference evidence="1" key="1">
    <citation type="submission" date="2021-06" db="EMBL/GenBank/DDBJ databases">
        <authorList>
            <person name="Kallberg Y."/>
            <person name="Tangrot J."/>
            <person name="Rosling A."/>
        </authorList>
    </citation>
    <scope>NUCLEOTIDE SEQUENCE</scope>
    <source>
        <strain evidence="1">IN212</strain>
    </source>
</reference>
<dbReference type="Proteomes" id="UP000789396">
    <property type="component" value="Unassembled WGS sequence"/>
</dbReference>
<feature type="non-terminal residue" evidence="1">
    <location>
        <position position="1"/>
    </location>
</feature>
<gene>
    <name evidence="1" type="ORF">RFULGI_LOCUS17579</name>
</gene>
<dbReference type="OrthoDB" id="2439285at2759"/>
<feature type="non-terminal residue" evidence="1">
    <location>
        <position position="56"/>
    </location>
</feature>
<proteinExistence type="predicted"/>
<comment type="caution">
    <text evidence="1">The sequence shown here is derived from an EMBL/GenBank/DDBJ whole genome shotgun (WGS) entry which is preliminary data.</text>
</comment>
<keyword evidence="2" id="KW-1185">Reference proteome</keyword>
<protein>
    <submittedName>
        <fullName evidence="1">2030_t:CDS:1</fullName>
    </submittedName>
</protein>
<accession>A0A9N9PAX9</accession>
<evidence type="ECO:0000313" key="2">
    <source>
        <dbReference type="Proteomes" id="UP000789396"/>
    </source>
</evidence>
<sequence>HEARFMDLEQRDKKKTNLIAKLDDDIKKINHEQIVINLLVQSDTSIPKSLINSKSQ</sequence>
<dbReference type="EMBL" id="CAJVPZ010070039">
    <property type="protein sequence ID" value="CAG8799495.1"/>
    <property type="molecule type" value="Genomic_DNA"/>
</dbReference>
<organism evidence="1 2">
    <name type="scientific">Racocetra fulgida</name>
    <dbReference type="NCBI Taxonomy" id="60492"/>
    <lineage>
        <taxon>Eukaryota</taxon>
        <taxon>Fungi</taxon>
        <taxon>Fungi incertae sedis</taxon>
        <taxon>Mucoromycota</taxon>
        <taxon>Glomeromycotina</taxon>
        <taxon>Glomeromycetes</taxon>
        <taxon>Diversisporales</taxon>
        <taxon>Gigasporaceae</taxon>
        <taxon>Racocetra</taxon>
    </lineage>
</organism>